<evidence type="ECO:0000256" key="1">
    <source>
        <dbReference type="ARBA" id="ARBA00022801"/>
    </source>
</evidence>
<proteinExistence type="predicted"/>
<keyword evidence="2" id="KW-0732">Signal</keyword>
<feature type="domain" description="Peptidase S9 prolyl oligopeptidase catalytic" evidence="3">
    <location>
        <begin position="453"/>
        <end position="667"/>
    </location>
</feature>
<dbReference type="Pfam" id="PF00326">
    <property type="entry name" value="Peptidase_S9"/>
    <property type="match status" value="1"/>
</dbReference>
<organism evidence="4 5">
    <name type="scientific">Roseateles albus</name>
    <dbReference type="NCBI Taxonomy" id="2987525"/>
    <lineage>
        <taxon>Bacteria</taxon>
        <taxon>Pseudomonadati</taxon>
        <taxon>Pseudomonadota</taxon>
        <taxon>Betaproteobacteria</taxon>
        <taxon>Burkholderiales</taxon>
        <taxon>Sphaerotilaceae</taxon>
        <taxon>Roseateles</taxon>
    </lineage>
</organism>
<evidence type="ECO:0000259" key="3">
    <source>
        <dbReference type="Pfam" id="PF00326"/>
    </source>
</evidence>
<gene>
    <name evidence="4" type="ORF">PRZ03_00810</name>
</gene>
<sequence>MPSRPSTTLHLKRRSLLAAALLSAWPLSYGQAAKSALADAEQFFRPEQMLGAELAPDGKRLAMRVVGPHGRVMLSVLDLGTMSSKVVYSSDAADVQRVVWVNPLRLAFTLEDRETAQGKLESAPGLFAVDHDGENYRQLVERQRVFVKVGNDAQLQPWNTYLLNGSSQRRGDEVLVLRPEAYSEKDVGFVKLLRLNTKTGRSEEIAAPLHAVGWWADEHGNLRVVRTRQGEQGSIRWKDPQSGEWRVLNEFNVYTQAGELQVRHVDPDGKLYVTAQRGSDKAAMWLLDPTKAEWSGKPLASSPLFDVDAAVIARQDKVLGLRFTIDAEVTQWLDADMQALQAQIDKVLPNTVNRLSPPWSGDAPWVLIEAFADVQPTLFYLYNRATKKFSKLGALRPDIKPQQMATMDLHRIKARDGLELPVWLTLPAGSKDKKNLPMVVLVHGGPFVRGPSWQWDAEVQLLAARGYAVLQPQFRGTLGFGATHHLAGWRQWGKAMQTDIADATRWAIAQGIADPQRIAVAGASYGGYATLMGLLREPELFRAGVAWVAVTDLDMLHTVNWSDISDSEKKHGMPALLGDRVKDAADLKENSPLTHAAKIKQPLLLAYGSADKRVPLVHGEAFSRAIKATNPSVEYIVYEDEGHGWRVPANQIDFWNRTLKFLDQQLGVK</sequence>
<dbReference type="PANTHER" id="PTHR42776:SF27">
    <property type="entry name" value="DIPEPTIDYL PEPTIDASE FAMILY MEMBER 6"/>
    <property type="match status" value="1"/>
</dbReference>
<protein>
    <submittedName>
        <fullName evidence="4">Prolyl oligopeptidase family serine peptidase</fullName>
    </submittedName>
</protein>
<keyword evidence="1" id="KW-0378">Hydrolase</keyword>
<dbReference type="SUPFAM" id="SSF82171">
    <property type="entry name" value="DPP6 N-terminal domain-like"/>
    <property type="match status" value="1"/>
</dbReference>
<dbReference type="Proteomes" id="UP001221189">
    <property type="component" value="Unassembled WGS sequence"/>
</dbReference>
<keyword evidence="5" id="KW-1185">Reference proteome</keyword>
<dbReference type="RefSeq" id="WP_273598577.1">
    <property type="nucleotide sequence ID" value="NZ_JAQQXT010000001.1"/>
</dbReference>
<accession>A0ABT5K805</accession>
<reference evidence="4 5" key="1">
    <citation type="submission" date="2022-10" db="EMBL/GenBank/DDBJ databases">
        <title>Paucibacter sp. hw1 Genome sequencing.</title>
        <authorList>
            <person name="Park S."/>
        </authorList>
    </citation>
    <scope>NUCLEOTIDE SEQUENCE [LARGE SCALE GENOMIC DNA]</scope>
    <source>
        <strain evidence="5">hw1</strain>
    </source>
</reference>
<dbReference type="EMBL" id="JAQQXT010000001">
    <property type="protein sequence ID" value="MDC8770091.1"/>
    <property type="molecule type" value="Genomic_DNA"/>
</dbReference>
<dbReference type="PANTHER" id="PTHR42776">
    <property type="entry name" value="SERINE PEPTIDASE S9 FAMILY MEMBER"/>
    <property type="match status" value="1"/>
</dbReference>
<evidence type="ECO:0000313" key="4">
    <source>
        <dbReference type="EMBL" id="MDC8770091.1"/>
    </source>
</evidence>
<evidence type="ECO:0000256" key="2">
    <source>
        <dbReference type="SAM" id="SignalP"/>
    </source>
</evidence>
<name>A0ABT5K805_9BURK</name>
<feature type="chain" id="PRO_5046901893" evidence="2">
    <location>
        <begin position="33"/>
        <end position="669"/>
    </location>
</feature>
<dbReference type="Gene3D" id="3.40.50.1820">
    <property type="entry name" value="alpha/beta hydrolase"/>
    <property type="match status" value="1"/>
</dbReference>
<comment type="caution">
    <text evidence="4">The sequence shown here is derived from an EMBL/GenBank/DDBJ whole genome shotgun (WGS) entry which is preliminary data.</text>
</comment>
<evidence type="ECO:0000313" key="5">
    <source>
        <dbReference type="Proteomes" id="UP001221189"/>
    </source>
</evidence>
<dbReference type="SUPFAM" id="SSF53474">
    <property type="entry name" value="alpha/beta-Hydrolases"/>
    <property type="match status" value="1"/>
</dbReference>
<dbReference type="InterPro" id="IPR001375">
    <property type="entry name" value="Peptidase_S9_cat"/>
</dbReference>
<feature type="signal peptide" evidence="2">
    <location>
        <begin position="1"/>
        <end position="32"/>
    </location>
</feature>
<dbReference type="InterPro" id="IPR029058">
    <property type="entry name" value="AB_hydrolase_fold"/>
</dbReference>